<dbReference type="Pfam" id="PF13545">
    <property type="entry name" value="HTH_Crp_2"/>
    <property type="match status" value="1"/>
</dbReference>
<dbReference type="Proteomes" id="UP000241436">
    <property type="component" value="Unassembled WGS sequence"/>
</dbReference>
<evidence type="ECO:0000256" key="2">
    <source>
        <dbReference type="ARBA" id="ARBA00023125"/>
    </source>
</evidence>
<dbReference type="SUPFAM" id="SSF51206">
    <property type="entry name" value="cAMP-binding domain-like"/>
    <property type="match status" value="1"/>
</dbReference>
<evidence type="ECO:0000313" key="6">
    <source>
        <dbReference type="EMBL" id="PTL37129.1"/>
    </source>
</evidence>
<dbReference type="GO" id="GO:0003700">
    <property type="term" value="F:DNA-binding transcription factor activity"/>
    <property type="evidence" value="ECO:0007669"/>
    <property type="project" value="TreeGrafter"/>
</dbReference>
<dbReference type="InterPro" id="IPR000595">
    <property type="entry name" value="cNMP-bd_dom"/>
</dbReference>
<reference evidence="7" key="2">
    <citation type="journal article" date="2018" name="Environ. Microbiol.">
        <title>Bloom of a denitrifying methanotroph, 'Candidatus Methylomirabilis limnetica', in a deep stratified lake.</title>
        <authorList>
            <person name="Graf J.S."/>
            <person name="Mayr M.J."/>
            <person name="Marchant H.K."/>
            <person name="Tienken D."/>
            <person name="Hach P.F."/>
            <person name="Brand A."/>
            <person name="Schubert C.J."/>
            <person name="Kuypers M.M."/>
            <person name="Milucka J."/>
        </authorList>
    </citation>
    <scope>NUCLEOTIDE SEQUENCE [LARGE SCALE GENOMIC DNA]</scope>
    <source>
        <strain evidence="7">Zug</strain>
    </source>
</reference>
<feature type="domain" description="HTH crp-type" evidence="5">
    <location>
        <begin position="145"/>
        <end position="215"/>
    </location>
</feature>
<dbReference type="OrthoDB" id="9774616at2"/>
<gene>
    <name evidence="6" type="ORF">CLG94_00940</name>
</gene>
<keyword evidence="7" id="KW-1185">Reference proteome</keyword>
<proteinExistence type="predicted"/>
<keyword evidence="2" id="KW-0238">DNA-binding</keyword>
<dbReference type="SUPFAM" id="SSF46785">
    <property type="entry name" value="Winged helix' DNA-binding domain"/>
    <property type="match status" value="1"/>
</dbReference>
<name>A0A2T4U1B0_9BACT</name>
<dbReference type="EMBL" id="NVQC01000008">
    <property type="protein sequence ID" value="PTL37129.1"/>
    <property type="molecule type" value="Genomic_DNA"/>
</dbReference>
<dbReference type="PANTHER" id="PTHR24567:SF74">
    <property type="entry name" value="HTH-TYPE TRANSCRIPTIONAL REGULATOR ARCR"/>
    <property type="match status" value="1"/>
</dbReference>
<dbReference type="Gene3D" id="1.10.10.10">
    <property type="entry name" value="Winged helix-like DNA-binding domain superfamily/Winged helix DNA-binding domain"/>
    <property type="match status" value="1"/>
</dbReference>
<dbReference type="PROSITE" id="PS51063">
    <property type="entry name" value="HTH_CRP_2"/>
    <property type="match status" value="1"/>
</dbReference>
<accession>A0A2T4U1B0</accession>
<dbReference type="InterPro" id="IPR036390">
    <property type="entry name" value="WH_DNA-bd_sf"/>
</dbReference>
<dbReference type="Pfam" id="PF00027">
    <property type="entry name" value="cNMP_binding"/>
    <property type="match status" value="1"/>
</dbReference>
<evidence type="ECO:0000259" key="4">
    <source>
        <dbReference type="PROSITE" id="PS50042"/>
    </source>
</evidence>
<dbReference type="InterPro" id="IPR050397">
    <property type="entry name" value="Env_Response_Regulators"/>
</dbReference>
<dbReference type="SMART" id="SM00100">
    <property type="entry name" value="cNMP"/>
    <property type="match status" value="1"/>
</dbReference>
<dbReference type="PANTHER" id="PTHR24567">
    <property type="entry name" value="CRP FAMILY TRANSCRIPTIONAL REGULATORY PROTEIN"/>
    <property type="match status" value="1"/>
</dbReference>
<dbReference type="AlphaFoldDB" id="A0A2T4U1B0"/>
<dbReference type="SMART" id="SM00419">
    <property type="entry name" value="HTH_CRP"/>
    <property type="match status" value="1"/>
</dbReference>
<dbReference type="InterPro" id="IPR018490">
    <property type="entry name" value="cNMP-bd_dom_sf"/>
</dbReference>
<reference evidence="6 7" key="1">
    <citation type="submission" date="2017-09" db="EMBL/GenBank/DDBJ databases">
        <title>Bloom of a denitrifying methanotroph, Candidatus Methylomirabilis limnetica, in a deep stratified lake.</title>
        <authorList>
            <person name="Graf J.S."/>
            <person name="Marchant H.K."/>
            <person name="Tienken D."/>
            <person name="Hach P.F."/>
            <person name="Brand A."/>
            <person name="Schubert C.J."/>
            <person name="Kuypers M.M."/>
            <person name="Milucka J."/>
        </authorList>
    </citation>
    <scope>NUCLEOTIDE SEQUENCE [LARGE SCALE GENOMIC DNA]</scope>
    <source>
        <strain evidence="6 7">Zug</strain>
    </source>
</reference>
<protein>
    <submittedName>
        <fullName evidence="6">Crp/Fnr family transcriptional regulator</fullName>
    </submittedName>
</protein>
<evidence type="ECO:0000313" key="7">
    <source>
        <dbReference type="Proteomes" id="UP000241436"/>
    </source>
</evidence>
<dbReference type="PROSITE" id="PS50042">
    <property type="entry name" value="CNMP_BINDING_3"/>
    <property type="match status" value="1"/>
</dbReference>
<comment type="caution">
    <text evidence="6">The sequence shown here is derived from an EMBL/GenBank/DDBJ whole genome shotgun (WGS) entry which is preliminary data.</text>
</comment>
<organism evidence="6 7">
    <name type="scientific">Candidatus Methylomirabilis limnetica</name>
    <dbReference type="NCBI Taxonomy" id="2033718"/>
    <lineage>
        <taxon>Bacteria</taxon>
        <taxon>Candidatus Methylomirabilota</taxon>
        <taxon>Candidatus Methylomirabilia</taxon>
        <taxon>Candidatus Methylomirabilales</taxon>
        <taxon>Candidatus Methylomirabilaceae</taxon>
        <taxon>Candidatus Methylomirabilis</taxon>
    </lineage>
</organism>
<dbReference type="RefSeq" id="WP_107561034.1">
    <property type="nucleotide sequence ID" value="NZ_NVQC01000008.1"/>
</dbReference>
<dbReference type="InterPro" id="IPR012318">
    <property type="entry name" value="HTH_CRP"/>
</dbReference>
<feature type="domain" description="Cyclic nucleotide-binding" evidence="4">
    <location>
        <begin position="11"/>
        <end position="114"/>
    </location>
</feature>
<dbReference type="CDD" id="cd00038">
    <property type="entry name" value="CAP_ED"/>
    <property type="match status" value="1"/>
</dbReference>
<sequence>MLPEQLKSIPYFQDLDARALEGIRAHAFEVRLQKGHVLFTEGEPAQAMYVIRSGKVKIFKLSPDGREQVLRIAEAGDCFNEVPIFDGGPNPANAQAVEPAALWGIRREEMRRLVEEHPAIAIGFLKAFAGKLRYFTRKVEDLSFRSVTSRVAKFLLEMAEDDGRGGLRLKQQFTQQEIASVVGTAREMIGRAFKALEKEGAIKLDRHQVIIVSRAAMIRLL</sequence>
<dbReference type="GO" id="GO:0003677">
    <property type="term" value="F:DNA binding"/>
    <property type="evidence" value="ECO:0007669"/>
    <property type="project" value="UniProtKB-KW"/>
</dbReference>
<dbReference type="InterPro" id="IPR014710">
    <property type="entry name" value="RmlC-like_jellyroll"/>
</dbReference>
<evidence type="ECO:0000256" key="1">
    <source>
        <dbReference type="ARBA" id="ARBA00023015"/>
    </source>
</evidence>
<keyword evidence="3" id="KW-0804">Transcription</keyword>
<evidence type="ECO:0000259" key="5">
    <source>
        <dbReference type="PROSITE" id="PS51063"/>
    </source>
</evidence>
<dbReference type="GO" id="GO:0005829">
    <property type="term" value="C:cytosol"/>
    <property type="evidence" value="ECO:0007669"/>
    <property type="project" value="TreeGrafter"/>
</dbReference>
<keyword evidence="1" id="KW-0805">Transcription regulation</keyword>
<dbReference type="InterPro" id="IPR036388">
    <property type="entry name" value="WH-like_DNA-bd_sf"/>
</dbReference>
<dbReference type="Gene3D" id="2.60.120.10">
    <property type="entry name" value="Jelly Rolls"/>
    <property type="match status" value="1"/>
</dbReference>
<evidence type="ECO:0000256" key="3">
    <source>
        <dbReference type="ARBA" id="ARBA00023163"/>
    </source>
</evidence>